<evidence type="ECO:0000313" key="3">
    <source>
        <dbReference type="Proteomes" id="UP001221686"/>
    </source>
</evidence>
<keyword evidence="1" id="KW-0732">Signal</keyword>
<gene>
    <name evidence="2" type="ORF">POL25_42015</name>
</gene>
<dbReference type="SUPFAM" id="SSF63829">
    <property type="entry name" value="Calcium-dependent phosphotriesterase"/>
    <property type="match status" value="1"/>
</dbReference>
<accession>A0ABT5ECC1</accession>
<dbReference type="EMBL" id="JAQNDL010000005">
    <property type="protein sequence ID" value="MDC0723533.1"/>
    <property type="molecule type" value="Genomic_DNA"/>
</dbReference>
<organism evidence="2 3">
    <name type="scientific">Nannocystis bainbridge</name>
    <dbReference type="NCBI Taxonomy" id="2995303"/>
    <lineage>
        <taxon>Bacteria</taxon>
        <taxon>Pseudomonadati</taxon>
        <taxon>Myxococcota</taxon>
        <taxon>Polyangia</taxon>
        <taxon>Nannocystales</taxon>
        <taxon>Nannocystaceae</taxon>
        <taxon>Nannocystis</taxon>
    </lineage>
</organism>
<protein>
    <submittedName>
        <fullName evidence="2">Uncharacterized protein</fullName>
    </submittedName>
</protein>
<dbReference type="Proteomes" id="UP001221686">
    <property type="component" value="Unassembled WGS sequence"/>
</dbReference>
<name>A0ABT5ECC1_9BACT</name>
<feature type="signal peptide" evidence="1">
    <location>
        <begin position="1"/>
        <end position="17"/>
    </location>
</feature>
<proteinExistence type="predicted"/>
<dbReference type="RefSeq" id="WP_272092077.1">
    <property type="nucleotide sequence ID" value="NZ_JAQNDL010000005.1"/>
</dbReference>
<comment type="caution">
    <text evidence="2">The sequence shown here is derived from an EMBL/GenBank/DDBJ whole genome shotgun (WGS) entry which is preliminary data.</text>
</comment>
<evidence type="ECO:0000256" key="1">
    <source>
        <dbReference type="SAM" id="SignalP"/>
    </source>
</evidence>
<evidence type="ECO:0000313" key="2">
    <source>
        <dbReference type="EMBL" id="MDC0723533.1"/>
    </source>
</evidence>
<keyword evidence="3" id="KW-1185">Reference proteome</keyword>
<sequence length="537" mass="56143">MSTLSRFLTLLAPFCLAGCPIPEVAHCADYDLCPTSSGAAAASTGGDPMLPTGEVLTVTSAGEVTTTSTTTAAPGTTGQPAVPAVVSVMFTPDPLEQVGIIEVEVVAEDADHVRMDRPGFESLELSKGPDERFHGAIEILSGLSNGTHEASFVPRQEGVEGATEIGYYTVALPEAGSEVLWDVIPDDGLGQVDALAVLGDEAIVGLGTLYDGDTPRCYVHRRDLDGSYSGADVQVLFPEYPCTAVDLETDGETIDLLVTVTGGDGPRWRVATMAWGQAPTVLRTGEKDEVAHALARDGNGKRAVCGTAPSPGLMDTIDGRVWTLNGPTSELDYQPKVVEHQFDENVMDCKFSGDQLVLVGEVYGKHENSGLDPKRKRPFLLELDDQGEAHWTVPGLGPGNTTQGGASTLAIDDQGRAVVGLYTCEDMCDREPELWIYEPGGDLAFPPVTLPAEVSVPFGLTWSPAGYAVIAGALGTGNTTQFLMQGYVPGAYAPAWTFAKGKQAGLHIAFAVVAAPGVVVGAGTGAGGYPAFAFVNP</sequence>
<reference evidence="2 3" key="1">
    <citation type="submission" date="2022-11" db="EMBL/GenBank/DDBJ databases">
        <title>Minimal conservation of predation-associated metabolite biosynthetic gene clusters underscores biosynthetic potential of Myxococcota including descriptions for ten novel species: Archangium lansinium sp. nov., Myxococcus landrumus sp. nov., Nannocystis bai.</title>
        <authorList>
            <person name="Ahearne A."/>
            <person name="Stevens C."/>
            <person name="Dowd S."/>
        </authorList>
    </citation>
    <scope>NUCLEOTIDE SEQUENCE [LARGE SCALE GENOMIC DNA]</scope>
    <source>
        <strain evidence="2 3">BB15-2</strain>
    </source>
</reference>
<feature type="chain" id="PRO_5045053702" evidence="1">
    <location>
        <begin position="18"/>
        <end position="537"/>
    </location>
</feature>